<feature type="compositionally biased region" description="Basic and acidic residues" evidence="1">
    <location>
        <begin position="63"/>
        <end position="72"/>
    </location>
</feature>
<evidence type="ECO:0000313" key="2">
    <source>
        <dbReference type="EMBL" id="CAG5052742.1"/>
    </source>
</evidence>
<organism evidence="2 3">
    <name type="scientific">Parnassius apollo</name>
    <name type="common">Apollo butterfly</name>
    <name type="synonym">Papilio apollo</name>
    <dbReference type="NCBI Taxonomy" id="110799"/>
    <lineage>
        <taxon>Eukaryota</taxon>
        <taxon>Metazoa</taxon>
        <taxon>Ecdysozoa</taxon>
        <taxon>Arthropoda</taxon>
        <taxon>Hexapoda</taxon>
        <taxon>Insecta</taxon>
        <taxon>Pterygota</taxon>
        <taxon>Neoptera</taxon>
        <taxon>Endopterygota</taxon>
        <taxon>Lepidoptera</taxon>
        <taxon>Glossata</taxon>
        <taxon>Ditrysia</taxon>
        <taxon>Papilionoidea</taxon>
        <taxon>Papilionidae</taxon>
        <taxon>Parnassiinae</taxon>
        <taxon>Parnassini</taxon>
        <taxon>Parnassius</taxon>
        <taxon>Parnassius</taxon>
    </lineage>
</organism>
<protein>
    <submittedName>
        <fullName evidence="2">(apollo) hypothetical protein</fullName>
    </submittedName>
</protein>
<feature type="compositionally biased region" description="Basic and acidic residues" evidence="1">
    <location>
        <begin position="41"/>
        <end position="53"/>
    </location>
</feature>
<name>A0A8S3YAG9_PARAO</name>
<keyword evidence="3" id="KW-1185">Reference proteome</keyword>
<evidence type="ECO:0000313" key="3">
    <source>
        <dbReference type="Proteomes" id="UP000691718"/>
    </source>
</evidence>
<proteinExistence type="predicted"/>
<comment type="caution">
    <text evidence="2">The sequence shown here is derived from an EMBL/GenBank/DDBJ whole genome shotgun (WGS) entry which is preliminary data.</text>
</comment>
<sequence length="231" mass="26370">MASKRLSNYQILERILEDDEESIIDSPDEDEGDDEVIQSDHNSESEESAHETELEWSDDDNEPLSRHASKDSDSFYLSKKKCTKWAKEPPRTSVRVRRHNIMRETPGPKGAAKEIHTMSEAFFCMFSMDTVNLVLQQTNDYIKSIQGKFQRERDCKFLEYEELLAYLGTSSPYYSTTKKSLELVALVPKPGAKLDLGESESSHDEFQYYNRPKHSDSSTPPPSLSSSVGNK</sequence>
<dbReference type="EMBL" id="CAJQZP010001531">
    <property type="protein sequence ID" value="CAG5052742.1"/>
    <property type="molecule type" value="Genomic_DNA"/>
</dbReference>
<reference evidence="2" key="1">
    <citation type="submission" date="2021-04" db="EMBL/GenBank/DDBJ databases">
        <authorList>
            <person name="Tunstrom K."/>
        </authorList>
    </citation>
    <scope>NUCLEOTIDE SEQUENCE</scope>
</reference>
<accession>A0A8S3YAG9</accession>
<feature type="compositionally biased region" description="Acidic residues" evidence="1">
    <location>
        <begin position="16"/>
        <end position="37"/>
    </location>
</feature>
<gene>
    <name evidence="2" type="ORF">PAPOLLO_LOCUS25466</name>
</gene>
<evidence type="ECO:0000256" key="1">
    <source>
        <dbReference type="SAM" id="MobiDB-lite"/>
    </source>
</evidence>
<feature type="region of interest" description="Disordered" evidence="1">
    <location>
        <begin position="16"/>
        <end position="72"/>
    </location>
</feature>
<dbReference type="AlphaFoldDB" id="A0A8S3YAG9"/>
<dbReference type="Proteomes" id="UP000691718">
    <property type="component" value="Unassembled WGS sequence"/>
</dbReference>
<feature type="region of interest" description="Disordered" evidence="1">
    <location>
        <begin position="194"/>
        <end position="231"/>
    </location>
</feature>